<evidence type="ECO:0000256" key="1">
    <source>
        <dbReference type="ARBA" id="ARBA00022614"/>
    </source>
</evidence>
<reference evidence="6" key="1">
    <citation type="submission" date="2022-01" db="EMBL/GenBank/DDBJ databases">
        <authorList>
            <person name="Braso-Vives M."/>
        </authorList>
    </citation>
    <scope>NUCLEOTIDE SEQUENCE</scope>
</reference>
<dbReference type="Proteomes" id="UP000838412">
    <property type="component" value="Chromosome 14"/>
</dbReference>
<feature type="region of interest" description="Disordered" evidence="4">
    <location>
        <begin position="1"/>
        <end position="25"/>
    </location>
</feature>
<feature type="region of interest" description="Disordered" evidence="4">
    <location>
        <begin position="1176"/>
        <end position="1212"/>
    </location>
</feature>
<keyword evidence="7" id="KW-1185">Reference proteome</keyword>
<dbReference type="OrthoDB" id="676979at2759"/>
<protein>
    <submittedName>
        <fullName evidence="6">IGSF10 protein</fullName>
    </submittedName>
</protein>
<feature type="compositionally biased region" description="Polar residues" evidence="4">
    <location>
        <begin position="490"/>
        <end position="502"/>
    </location>
</feature>
<feature type="compositionally biased region" description="Polar residues" evidence="4">
    <location>
        <begin position="1201"/>
        <end position="1212"/>
    </location>
</feature>
<gene>
    <name evidence="6" type="primary">IGSF10</name>
    <name evidence="6" type="ORF">BLAG_LOCUS7018</name>
</gene>
<dbReference type="InterPro" id="IPR050541">
    <property type="entry name" value="LRR_TM_domain-containing"/>
</dbReference>
<evidence type="ECO:0000313" key="6">
    <source>
        <dbReference type="EMBL" id="CAH1244371.1"/>
    </source>
</evidence>
<feature type="region of interest" description="Disordered" evidence="4">
    <location>
        <begin position="746"/>
        <end position="774"/>
    </location>
</feature>
<keyword evidence="1" id="KW-0433">Leucine-rich repeat</keyword>
<evidence type="ECO:0000256" key="2">
    <source>
        <dbReference type="ARBA" id="ARBA00022729"/>
    </source>
</evidence>
<evidence type="ECO:0000256" key="3">
    <source>
        <dbReference type="ARBA" id="ARBA00022737"/>
    </source>
</evidence>
<dbReference type="AlphaFoldDB" id="A0A8J9YZF1"/>
<feature type="transmembrane region" description="Helical" evidence="5">
    <location>
        <begin position="89"/>
        <end position="111"/>
    </location>
</feature>
<dbReference type="GO" id="GO:0005886">
    <property type="term" value="C:plasma membrane"/>
    <property type="evidence" value="ECO:0007669"/>
    <property type="project" value="TreeGrafter"/>
</dbReference>
<keyword evidence="3" id="KW-0677">Repeat</keyword>
<organism evidence="6 7">
    <name type="scientific">Branchiostoma lanceolatum</name>
    <name type="common">Common lancelet</name>
    <name type="synonym">Amphioxus lanceolatum</name>
    <dbReference type="NCBI Taxonomy" id="7740"/>
    <lineage>
        <taxon>Eukaryota</taxon>
        <taxon>Metazoa</taxon>
        <taxon>Chordata</taxon>
        <taxon>Cephalochordata</taxon>
        <taxon>Leptocardii</taxon>
        <taxon>Amphioxiformes</taxon>
        <taxon>Branchiostomatidae</taxon>
        <taxon>Branchiostoma</taxon>
    </lineage>
</organism>
<evidence type="ECO:0000256" key="4">
    <source>
        <dbReference type="SAM" id="MobiDB-lite"/>
    </source>
</evidence>
<dbReference type="PANTHER" id="PTHR24369">
    <property type="entry name" value="ANTIGEN BSP, PUTATIVE-RELATED"/>
    <property type="match status" value="1"/>
</dbReference>
<dbReference type="SUPFAM" id="SSF52058">
    <property type="entry name" value="L domain-like"/>
    <property type="match status" value="1"/>
</dbReference>
<proteinExistence type="predicted"/>
<dbReference type="InterPro" id="IPR001611">
    <property type="entry name" value="Leu-rich_rpt"/>
</dbReference>
<evidence type="ECO:0000313" key="7">
    <source>
        <dbReference type="Proteomes" id="UP000838412"/>
    </source>
</evidence>
<dbReference type="InterPro" id="IPR032675">
    <property type="entry name" value="LRR_dom_sf"/>
</dbReference>
<feature type="transmembrane region" description="Helical" evidence="5">
    <location>
        <begin position="859"/>
        <end position="884"/>
    </location>
</feature>
<keyword evidence="5" id="KW-0472">Membrane</keyword>
<evidence type="ECO:0000256" key="5">
    <source>
        <dbReference type="SAM" id="Phobius"/>
    </source>
</evidence>
<dbReference type="EMBL" id="OV696699">
    <property type="protein sequence ID" value="CAH1244371.1"/>
    <property type="molecule type" value="Genomic_DNA"/>
</dbReference>
<keyword evidence="5" id="KW-0812">Transmembrane</keyword>
<keyword evidence="5" id="KW-1133">Transmembrane helix</keyword>
<dbReference type="PANTHER" id="PTHR24369:SF210">
    <property type="entry name" value="CHAOPTIN-RELATED"/>
    <property type="match status" value="1"/>
</dbReference>
<feature type="compositionally biased region" description="Polar residues" evidence="4">
    <location>
        <begin position="751"/>
        <end position="764"/>
    </location>
</feature>
<dbReference type="Pfam" id="PF13855">
    <property type="entry name" value="LRR_8"/>
    <property type="match status" value="1"/>
</dbReference>
<feature type="region of interest" description="Disordered" evidence="4">
    <location>
        <begin position="476"/>
        <end position="512"/>
    </location>
</feature>
<keyword evidence="2" id="KW-0732">Signal</keyword>
<dbReference type="Gene3D" id="3.80.10.10">
    <property type="entry name" value="Ribonuclease Inhibitor"/>
    <property type="match status" value="1"/>
</dbReference>
<name>A0A8J9YZF1_BRALA</name>
<accession>A0A8J9YZF1</accession>
<sequence length="1212" mass="133339">MSSQGAMEDGAAPSGDDPPSYNDVLPSYDAVMAQGARRTDLPANAPQTERQVTFVDPDVEVASSRRSDQPDGSVARLAWLSRRVEGVGLSVRTLLISLFVGLCALLLVGLLPPSFAYVDYYHYGLKKLRSTGVVNTKVVYGTGRYAIGPDFEFKLFPRGAHVVQLNNLAIFTSDLLEVVINCSFQHFLRKDEVGLLHDKFDLDYEPVLYRVAYSTIKETATLYSTVNFMSSRPEIEVAFHRALGDRLQGDCCTGDNGTQPASCRPPPDCDMGYHTDVRYFQLFSVTLPALIVERSMTALTLQIDAEKEQFIQDDRVTRKVTEAMRQSILNQADQIRANGTARASLVLSRAYAQTNQTTEMSHVNGLQLMYNNLNISQEEEKASLHWIRALEKHPRLHRGISFQDYGLRTLPDNMPPDTERLTAMYNDIRNITRLPQLPRLHTLELSMTSPISVHHLNHGHLVVQENEHYRIEPNTATEEEGPQDDHPTATDENPASAPTLNSTHRRTPEDGLNPEHLIVQQNAPHSIKKLDPPTPATTFKCNFLGLTTIPDDIPPNVDRVELTYNAIRTVTSLPPLPQVFSLDLSLNSIESFAWESLCNLPALEVLYLHDNRLQHVKLNTVIGYLPKLRYVYLAENKLVSCSLYEIGWPQITSVSMHDNPDPCDCFLDYGMTGKQCIEGGVDARCSLCSACFFLSGQEREDLYCKSPDKAKQLPSSNASAQLAECERRQSMTTRATITKVGMLIPGEAQRTLRSSETDTSQTTGGELKPLLPTTRATTTATSSVMMDADKAMTNNLQTAHERDTLLTKGSYHGTTPTTKASYNKHSQATVPLNATRVGISKSSPSSTGLKTPEDQKLPIGHILIVVLESALTLIFIICFARLFLTKRGVGCSRRKEVNRDQPIPLHQISTPMANSAVSSTPEGGVDLGHLAAPNDDQHCIASVHNAVPNNVQHHMSGHNAVPNDGQHCVASGHNVVLNNVQHCMAPGHNAVPNNVQHHMSGHNAVPNNDQHCMAPGHNAVPNNDQQCMASGHNAVPNNVQHRMAPTYNAVQDNDQHRMAPAYNAVQDNDQHRMAPAYNAVPNNDPQCMAPTYNAVPNNDQQCMASAYNAVPNNDQQCMASAYNAVPNNDQQCMASAYNAVPNNDQQCMASAYNAVPNNDQQCMASAYNAVPNDDQQCMGSEYGRPSARAAPSSLYAPPEVNSANNSTYARET</sequence>